<organism evidence="2 3">
    <name type="scientific">Prymnesium parvum</name>
    <name type="common">Toxic golden alga</name>
    <dbReference type="NCBI Taxonomy" id="97485"/>
    <lineage>
        <taxon>Eukaryota</taxon>
        <taxon>Haptista</taxon>
        <taxon>Haptophyta</taxon>
        <taxon>Prymnesiophyceae</taxon>
        <taxon>Prymnesiales</taxon>
        <taxon>Prymnesiaceae</taxon>
        <taxon>Prymnesium</taxon>
    </lineage>
</organism>
<dbReference type="Proteomes" id="UP001515480">
    <property type="component" value="Unassembled WGS sequence"/>
</dbReference>
<evidence type="ECO:0000313" key="2">
    <source>
        <dbReference type="EMBL" id="KAL1510408.1"/>
    </source>
</evidence>
<name>A0AB34IYI9_PRYPA</name>
<dbReference type="InterPro" id="IPR002925">
    <property type="entry name" value="Dienelactn_hydro"/>
</dbReference>
<dbReference type="InterPro" id="IPR029058">
    <property type="entry name" value="AB_hydrolase_fold"/>
</dbReference>
<sequence length="289" mass="31348">MADFEQLLNSRDCCTAGAHPPKATAFSEQEPARGSFQLVDGFECYLSMPAEAPRGIVLVIHDIFGLHTGRHAHICDEFAGSGYIAVCPDLFGDGIARAQAGMFSAWPPKQVRNILDLICGCKLGFLRRTVRMSWEVDILPKIKATLLWARQLHSEVTQCFVIGFCWGGRPTARMLSMEVAATLPVPVRCGAIFHPSLRDKKETPSLIASLSRPLLLAPAGDDPPELQPGGEIAKTISARFGRPSSPAVIAFPSMIHGFMTRGPLSDPQIASEYTRGMDAALSFFQAHSA</sequence>
<dbReference type="PANTHER" id="PTHR47668:SF1">
    <property type="entry name" value="DIENELACTONE HYDROLASE DOMAIN-CONTAINING PROTEIN-RELATED"/>
    <property type="match status" value="1"/>
</dbReference>
<feature type="domain" description="Dienelactone hydrolase" evidence="1">
    <location>
        <begin position="42"/>
        <end position="287"/>
    </location>
</feature>
<dbReference type="AlphaFoldDB" id="A0AB34IYI9"/>
<evidence type="ECO:0000313" key="3">
    <source>
        <dbReference type="Proteomes" id="UP001515480"/>
    </source>
</evidence>
<dbReference type="SUPFAM" id="SSF53474">
    <property type="entry name" value="alpha/beta-Hydrolases"/>
    <property type="match status" value="1"/>
</dbReference>
<dbReference type="Pfam" id="PF01738">
    <property type="entry name" value="DLH"/>
    <property type="match status" value="1"/>
</dbReference>
<gene>
    <name evidence="2" type="ORF">AB1Y20_006716</name>
</gene>
<protein>
    <recommendedName>
        <fullName evidence="1">Dienelactone hydrolase domain-containing protein</fullName>
    </recommendedName>
</protein>
<accession>A0AB34IYI9</accession>
<dbReference type="EMBL" id="JBGBPQ010000015">
    <property type="protein sequence ID" value="KAL1510408.1"/>
    <property type="molecule type" value="Genomic_DNA"/>
</dbReference>
<dbReference type="Gene3D" id="3.40.50.1820">
    <property type="entry name" value="alpha/beta hydrolase"/>
    <property type="match status" value="1"/>
</dbReference>
<dbReference type="GO" id="GO:0016787">
    <property type="term" value="F:hydrolase activity"/>
    <property type="evidence" value="ECO:0007669"/>
    <property type="project" value="InterPro"/>
</dbReference>
<proteinExistence type="predicted"/>
<keyword evidence="3" id="KW-1185">Reference proteome</keyword>
<dbReference type="PANTHER" id="PTHR47668">
    <property type="entry name" value="DIENELACTONE HYDROLASE FAMILY PROTEIN (AFU_ORTHOLOGUE AFUA_6G01940)"/>
    <property type="match status" value="1"/>
</dbReference>
<evidence type="ECO:0000259" key="1">
    <source>
        <dbReference type="Pfam" id="PF01738"/>
    </source>
</evidence>
<reference evidence="2 3" key="1">
    <citation type="journal article" date="2024" name="Science">
        <title>Giant polyketide synthase enzymes in the biosynthesis of giant marine polyether toxins.</title>
        <authorList>
            <person name="Fallon T.R."/>
            <person name="Shende V.V."/>
            <person name="Wierzbicki I.H."/>
            <person name="Pendleton A.L."/>
            <person name="Watervoot N.F."/>
            <person name="Auber R.P."/>
            <person name="Gonzalez D.J."/>
            <person name="Wisecaver J.H."/>
            <person name="Moore B.S."/>
        </authorList>
    </citation>
    <scope>NUCLEOTIDE SEQUENCE [LARGE SCALE GENOMIC DNA]</scope>
    <source>
        <strain evidence="2 3">12B1</strain>
    </source>
</reference>
<comment type="caution">
    <text evidence="2">The sequence shown here is derived from an EMBL/GenBank/DDBJ whole genome shotgun (WGS) entry which is preliminary data.</text>
</comment>